<dbReference type="Proteomes" id="UP001201163">
    <property type="component" value="Unassembled WGS sequence"/>
</dbReference>
<keyword evidence="3" id="KW-1185">Reference proteome</keyword>
<proteinExistence type="predicted"/>
<feature type="compositionally biased region" description="Polar residues" evidence="1">
    <location>
        <begin position="86"/>
        <end position="103"/>
    </location>
</feature>
<gene>
    <name evidence="2" type="ORF">EDB92DRAFT_393729</name>
</gene>
<evidence type="ECO:0000313" key="3">
    <source>
        <dbReference type="Proteomes" id="UP001201163"/>
    </source>
</evidence>
<reference evidence="2" key="1">
    <citation type="submission" date="2022-01" db="EMBL/GenBank/DDBJ databases">
        <title>Comparative genomics reveals a dynamic genome evolution in the ectomycorrhizal milk-cap (Lactarius) mushrooms.</title>
        <authorList>
            <consortium name="DOE Joint Genome Institute"/>
            <person name="Lebreton A."/>
            <person name="Tang N."/>
            <person name="Kuo A."/>
            <person name="LaButti K."/>
            <person name="Drula E."/>
            <person name="Barry K."/>
            <person name="Clum A."/>
            <person name="Lipzen A."/>
            <person name="Mousain D."/>
            <person name="Ng V."/>
            <person name="Wang R."/>
            <person name="Wang X."/>
            <person name="Dai Y."/>
            <person name="Henrissat B."/>
            <person name="Grigoriev I.V."/>
            <person name="Guerin-Laguette A."/>
            <person name="Yu F."/>
            <person name="Martin F.M."/>
        </authorList>
    </citation>
    <scope>NUCLEOTIDE SEQUENCE</scope>
    <source>
        <strain evidence="2">QP</strain>
    </source>
</reference>
<accession>A0AAD4LAT6</accession>
<name>A0AAD4LAT6_9AGAM</name>
<organism evidence="2 3">
    <name type="scientific">Lactarius akahatsu</name>
    <dbReference type="NCBI Taxonomy" id="416441"/>
    <lineage>
        <taxon>Eukaryota</taxon>
        <taxon>Fungi</taxon>
        <taxon>Dikarya</taxon>
        <taxon>Basidiomycota</taxon>
        <taxon>Agaricomycotina</taxon>
        <taxon>Agaricomycetes</taxon>
        <taxon>Russulales</taxon>
        <taxon>Russulaceae</taxon>
        <taxon>Lactarius</taxon>
    </lineage>
</organism>
<evidence type="ECO:0000256" key="1">
    <source>
        <dbReference type="SAM" id="MobiDB-lite"/>
    </source>
</evidence>
<evidence type="ECO:0000313" key="2">
    <source>
        <dbReference type="EMBL" id="KAH8979267.1"/>
    </source>
</evidence>
<dbReference type="EMBL" id="JAKELL010000179">
    <property type="protein sequence ID" value="KAH8979267.1"/>
    <property type="molecule type" value="Genomic_DNA"/>
</dbReference>
<dbReference type="AlphaFoldDB" id="A0AAD4LAT6"/>
<comment type="caution">
    <text evidence="2">The sequence shown here is derived from an EMBL/GenBank/DDBJ whole genome shotgun (WGS) entry which is preliminary data.</text>
</comment>
<sequence length="165" mass="17965">MRSSCPSTRARWATRSQLPPLLRRICVCITSATAPTFAPTQLSGYRDDMSRPMGVSVDALWGFELELTPRSSDSAAARGDVHRPSVGTTTAPAVSHSSSSTTPRFPLKTRSRLRPTTQTETSRLCQCLRKVATGMVWGLSYTLVTGTTVIICDRIQSVIVLNPSH</sequence>
<feature type="region of interest" description="Disordered" evidence="1">
    <location>
        <begin position="72"/>
        <end position="107"/>
    </location>
</feature>
<protein>
    <submittedName>
        <fullName evidence="2">Uncharacterized protein</fullName>
    </submittedName>
</protein>